<dbReference type="Pfam" id="PF12079">
    <property type="entry name" value="DUF3558"/>
    <property type="match status" value="1"/>
</dbReference>
<comment type="caution">
    <text evidence="3">The sequence shown here is derived from an EMBL/GenBank/DDBJ whole genome shotgun (WGS) entry which is preliminary data.</text>
</comment>
<feature type="signal peptide" evidence="2">
    <location>
        <begin position="1"/>
        <end position="26"/>
    </location>
</feature>
<evidence type="ECO:0008006" key="5">
    <source>
        <dbReference type="Google" id="ProtNLM"/>
    </source>
</evidence>
<dbReference type="Proteomes" id="UP000192591">
    <property type="component" value="Unassembled WGS sequence"/>
</dbReference>
<keyword evidence="4" id="KW-1185">Reference proteome</keyword>
<protein>
    <recommendedName>
        <fullName evidence="5">DUF3558 domain-containing protein</fullName>
    </recommendedName>
</protein>
<dbReference type="RefSeq" id="WP_338066653.1">
    <property type="nucleotide sequence ID" value="NZ_MWIH01000005.1"/>
</dbReference>
<reference evidence="3 4" key="1">
    <citation type="submission" date="2017-02" db="EMBL/GenBank/DDBJ databases">
        <title>Draft genome of Saccharomonospora sp. 154.</title>
        <authorList>
            <person name="Alonso-Carmona G.S."/>
            <person name="De La Haba R."/>
            <person name="Vera-Gargallo B."/>
            <person name="Sandoval-Trujillo A.H."/>
            <person name="Ramirez-Duran N."/>
            <person name="Ventosa A."/>
        </authorList>
    </citation>
    <scope>NUCLEOTIDE SEQUENCE [LARGE SCALE GENOMIC DNA]</scope>
    <source>
        <strain evidence="3 4">LRS4.154</strain>
    </source>
</reference>
<evidence type="ECO:0000256" key="1">
    <source>
        <dbReference type="SAM" id="MobiDB-lite"/>
    </source>
</evidence>
<proteinExistence type="predicted"/>
<dbReference type="AlphaFoldDB" id="A0A1V9A4M0"/>
<sequence length="190" mass="19855">MNSGRGKCNMVAATVLAALVSSCSSGEQGIAQPSDSEDVSPDRSVTLAPSSSGSIGTTIDPCELVSAEDIAQYGIFESEAKQLGSARSCFWQRSPEGRQGVSTFSLNVRDRESIDAVKDVGGGLVAGEVNERPAVVAENPSSGSCTVAVKLDETSRIDITITTPPDRDEGSCQFGQDVAYLVEPRLPELP</sequence>
<gene>
    <name evidence="3" type="ORF">B1813_07010</name>
</gene>
<evidence type="ECO:0000313" key="4">
    <source>
        <dbReference type="Proteomes" id="UP000192591"/>
    </source>
</evidence>
<feature type="compositionally biased region" description="Polar residues" evidence="1">
    <location>
        <begin position="47"/>
        <end position="57"/>
    </location>
</feature>
<accession>A0A1V9A4M0</accession>
<organism evidence="3 4">
    <name type="scientific">Saccharomonospora piscinae</name>
    <dbReference type="NCBI Taxonomy" id="687388"/>
    <lineage>
        <taxon>Bacteria</taxon>
        <taxon>Bacillati</taxon>
        <taxon>Actinomycetota</taxon>
        <taxon>Actinomycetes</taxon>
        <taxon>Pseudonocardiales</taxon>
        <taxon>Pseudonocardiaceae</taxon>
        <taxon>Saccharomonospora</taxon>
    </lineage>
</organism>
<feature type="chain" id="PRO_5039661923" description="DUF3558 domain-containing protein" evidence="2">
    <location>
        <begin position="27"/>
        <end position="190"/>
    </location>
</feature>
<evidence type="ECO:0000313" key="3">
    <source>
        <dbReference type="EMBL" id="OQO92023.1"/>
    </source>
</evidence>
<evidence type="ECO:0000256" key="2">
    <source>
        <dbReference type="SAM" id="SignalP"/>
    </source>
</evidence>
<keyword evidence="2" id="KW-0732">Signal</keyword>
<feature type="region of interest" description="Disordered" evidence="1">
    <location>
        <begin position="26"/>
        <end position="59"/>
    </location>
</feature>
<name>A0A1V9A4M0_SACPI</name>
<dbReference type="PROSITE" id="PS51257">
    <property type="entry name" value="PROKAR_LIPOPROTEIN"/>
    <property type="match status" value="1"/>
</dbReference>
<dbReference type="EMBL" id="MWIH01000005">
    <property type="protein sequence ID" value="OQO92023.1"/>
    <property type="molecule type" value="Genomic_DNA"/>
</dbReference>
<dbReference type="InterPro" id="IPR024520">
    <property type="entry name" value="DUF3558"/>
</dbReference>